<dbReference type="SMART" id="SM00382">
    <property type="entry name" value="AAA"/>
    <property type="match status" value="1"/>
</dbReference>
<protein>
    <submittedName>
        <fullName evidence="5">ATP-binding cassette domain-containing protein</fullName>
    </submittedName>
</protein>
<dbReference type="GO" id="GO:0016887">
    <property type="term" value="F:ATP hydrolysis activity"/>
    <property type="evidence" value="ECO:0007669"/>
    <property type="project" value="InterPro"/>
</dbReference>
<comment type="caution">
    <text evidence="5">The sequence shown here is derived from an EMBL/GenBank/DDBJ whole genome shotgun (WGS) entry which is preliminary data.</text>
</comment>
<dbReference type="Proteomes" id="UP000261080">
    <property type="component" value="Unassembled WGS sequence"/>
</dbReference>
<feature type="domain" description="ABC transporter" evidence="4">
    <location>
        <begin position="2"/>
        <end position="251"/>
    </location>
</feature>
<dbReference type="RefSeq" id="WP_117493769.1">
    <property type="nucleotide sequence ID" value="NZ_CAUWLM010000004.1"/>
</dbReference>
<dbReference type="Gene3D" id="3.40.50.300">
    <property type="entry name" value="P-loop containing nucleotide triphosphate hydrolases"/>
    <property type="match status" value="1"/>
</dbReference>
<evidence type="ECO:0000259" key="4">
    <source>
        <dbReference type="PROSITE" id="PS50893"/>
    </source>
</evidence>
<organism evidence="5 6">
    <name type="scientific">Sellimonas intestinalis</name>
    <dbReference type="NCBI Taxonomy" id="1653434"/>
    <lineage>
        <taxon>Bacteria</taxon>
        <taxon>Bacillati</taxon>
        <taxon>Bacillota</taxon>
        <taxon>Clostridia</taxon>
        <taxon>Lachnospirales</taxon>
        <taxon>Lachnospiraceae</taxon>
        <taxon>Sellimonas</taxon>
    </lineage>
</organism>
<dbReference type="OrthoDB" id="9804819at2"/>
<keyword evidence="2" id="KW-0547">Nucleotide-binding</keyword>
<gene>
    <name evidence="5" type="ORF">DW016_12715</name>
</gene>
<evidence type="ECO:0000256" key="2">
    <source>
        <dbReference type="ARBA" id="ARBA00022741"/>
    </source>
</evidence>
<proteinExistence type="predicted"/>
<dbReference type="InterPro" id="IPR050763">
    <property type="entry name" value="ABC_transporter_ATP-binding"/>
</dbReference>
<evidence type="ECO:0000256" key="3">
    <source>
        <dbReference type="ARBA" id="ARBA00022840"/>
    </source>
</evidence>
<keyword evidence="1" id="KW-0813">Transport</keyword>
<dbReference type="PROSITE" id="PS50893">
    <property type="entry name" value="ABC_TRANSPORTER_2"/>
    <property type="match status" value="1"/>
</dbReference>
<accession>A0A3E3K0B8</accession>
<keyword evidence="3 5" id="KW-0067">ATP-binding</keyword>
<dbReference type="PANTHER" id="PTHR42711:SF1">
    <property type="entry name" value="ABC-TRANSPORT PROTEIN, ATP-BINDING COMPONENT"/>
    <property type="match status" value="1"/>
</dbReference>
<evidence type="ECO:0000313" key="6">
    <source>
        <dbReference type="Proteomes" id="UP000261080"/>
    </source>
</evidence>
<dbReference type="SUPFAM" id="SSF52540">
    <property type="entry name" value="P-loop containing nucleoside triphosphate hydrolases"/>
    <property type="match status" value="1"/>
</dbReference>
<dbReference type="GO" id="GO:0005524">
    <property type="term" value="F:ATP binding"/>
    <property type="evidence" value="ECO:0007669"/>
    <property type="project" value="UniProtKB-KW"/>
</dbReference>
<keyword evidence="6" id="KW-1185">Reference proteome</keyword>
<evidence type="ECO:0000313" key="5">
    <source>
        <dbReference type="EMBL" id="RGE85493.1"/>
    </source>
</evidence>
<dbReference type="InterPro" id="IPR003593">
    <property type="entry name" value="AAA+_ATPase"/>
</dbReference>
<dbReference type="InterPro" id="IPR027417">
    <property type="entry name" value="P-loop_NTPase"/>
</dbReference>
<reference evidence="5 6" key="1">
    <citation type="submission" date="2018-08" db="EMBL/GenBank/DDBJ databases">
        <title>A genome reference for cultivated species of the human gut microbiota.</title>
        <authorList>
            <person name="Zou Y."/>
            <person name="Xue W."/>
            <person name="Luo G."/>
        </authorList>
    </citation>
    <scope>NUCLEOTIDE SEQUENCE [LARGE SCALE GENOMIC DNA]</scope>
    <source>
        <strain evidence="5 6">AF37-2AT</strain>
    </source>
</reference>
<evidence type="ECO:0000256" key="1">
    <source>
        <dbReference type="ARBA" id="ARBA00022448"/>
    </source>
</evidence>
<sequence length="324" mass="37676">MVEVKDLYKEYSIKKRGATHYFLKRSERTIIKAVDHVSFIVNQGEAVGYVGPNGSGKSTTIKMLTGVLQPTSGEIRVNGIDPSKNRIENNRNIGVVFGNRSQLWWDVPIIESFGFLQKLYQIPDSIYKNNLEYFVDKLELQNIINRPERQLSFGQRIRCNIVAAFLHNPAVVYLDEPTIGLDLESKERMRNIINKINKERETTIFITSHDLLDIELLCNRLLIIDNGKIITDTDFDNMLKIYNRKQIFKCRVIDKLIDIPMNLKKDIKVRRLEGNHLEVEFDNQKIDIKELLEELSRYVSFSDVSIESMSIEDIVKKILIRKEQ</sequence>
<dbReference type="Pfam" id="PF00005">
    <property type="entry name" value="ABC_tran"/>
    <property type="match status" value="1"/>
</dbReference>
<dbReference type="InterPro" id="IPR003439">
    <property type="entry name" value="ABC_transporter-like_ATP-bd"/>
</dbReference>
<dbReference type="PANTHER" id="PTHR42711">
    <property type="entry name" value="ABC TRANSPORTER ATP-BINDING PROTEIN"/>
    <property type="match status" value="1"/>
</dbReference>
<name>A0A3E3K0B8_9FIRM</name>
<dbReference type="EMBL" id="QVLX01000008">
    <property type="protein sequence ID" value="RGE85493.1"/>
    <property type="molecule type" value="Genomic_DNA"/>
</dbReference>
<dbReference type="AlphaFoldDB" id="A0A3E3K0B8"/>